<dbReference type="AlphaFoldDB" id="A0AAN9T6M1"/>
<reference evidence="1 2" key="1">
    <citation type="submission" date="2024-03" db="EMBL/GenBank/DDBJ databases">
        <title>Adaptation during the transition from Ophiocordyceps entomopathogen to insect associate is accompanied by gene loss and intensified selection.</title>
        <authorList>
            <person name="Ward C.M."/>
            <person name="Onetto C.A."/>
            <person name="Borneman A.R."/>
        </authorList>
    </citation>
    <scope>NUCLEOTIDE SEQUENCE [LARGE SCALE GENOMIC DNA]</scope>
    <source>
        <strain evidence="1">AWRI1</strain>
        <tissue evidence="1">Single Adult Female</tissue>
    </source>
</reference>
<accession>A0AAN9T6M1</accession>
<dbReference type="EMBL" id="JBBCAQ010000036">
    <property type="protein sequence ID" value="KAK7575842.1"/>
    <property type="molecule type" value="Genomic_DNA"/>
</dbReference>
<gene>
    <name evidence="1" type="ORF">V9T40_012128</name>
</gene>
<evidence type="ECO:0000313" key="2">
    <source>
        <dbReference type="Proteomes" id="UP001367676"/>
    </source>
</evidence>
<evidence type="ECO:0000313" key="1">
    <source>
        <dbReference type="EMBL" id="KAK7575842.1"/>
    </source>
</evidence>
<comment type="caution">
    <text evidence="1">The sequence shown here is derived from an EMBL/GenBank/DDBJ whole genome shotgun (WGS) entry which is preliminary data.</text>
</comment>
<name>A0AAN9T6M1_9HEMI</name>
<proteinExistence type="predicted"/>
<dbReference type="Proteomes" id="UP001367676">
    <property type="component" value="Unassembled WGS sequence"/>
</dbReference>
<protein>
    <submittedName>
        <fullName evidence="1">Uncharacterized protein</fullName>
    </submittedName>
</protein>
<keyword evidence="2" id="KW-1185">Reference proteome</keyword>
<organism evidence="1 2">
    <name type="scientific">Parthenolecanium corni</name>
    <dbReference type="NCBI Taxonomy" id="536013"/>
    <lineage>
        <taxon>Eukaryota</taxon>
        <taxon>Metazoa</taxon>
        <taxon>Ecdysozoa</taxon>
        <taxon>Arthropoda</taxon>
        <taxon>Hexapoda</taxon>
        <taxon>Insecta</taxon>
        <taxon>Pterygota</taxon>
        <taxon>Neoptera</taxon>
        <taxon>Paraneoptera</taxon>
        <taxon>Hemiptera</taxon>
        <taxon>Sternorrhyncha</taxon>
        <taxon>Coccoidea</taxon>
        <taxon>Coccidae</taxon>
        <taxon>Parthenolecanium</taxon>
    </lineage>
</organism>
<sequence>MTRRGEHSSSLIGAGKKDEQKVCKKKHEVIWCSGGYPKLTSSCKLNRYLQDCQKLLQYATKVALIISNRCPPPPSLIPLKSLKRWYVSSNYPAYIIVHDHYCRNNASTSAPWECEK</sequence>